<protein>
    <submittedName>
        <fullName evidence="1">Uncharacterized protein</fullName>
    </submittedName>
</protein>
<dbReference type="AlphaFoldDB" id="A0A5E7FJF4"/>
<proteinExistence type="predicted"/>
<sequence length="311" mass="35043">MPVSVGLEQPVLGVHAVDAFDTRRLPDRKPPVIRRDVLTQIGQRAAEAQGFVEGFLQQRAPGRTFHHRRGHVQRGDDAVLRRGRDVHHECFIETITIQLPRAAVLHMNHRGLTERRQHLVRGMGGKHQRTVFAARSVHAIAPGEELVKRRIGVPGLVEMQHFNTIAQALFDQFGVVTEPVVGRIGDHREFHFRCAALGQRTGVDLGLDRFAAEFAERNRADNPQFITFRAQVQRDRAGHDDRVQHRLVAVAIHQHQIIASDHRMPDDLVGGRGAIDHEKRVVGSEVASCAGFCLGERTGVIKQRTEFRHRH</sequence>
<organism evidence="1 2">
    <name type="scientific">Pseudomonas fluorescens</name>
    <dbReference type="NCBI Taxonomy" id="294"/>
    <lineage>
        <taxon>Bacteria</taxon>
        <taxon>Pseudomonadati</taxon>
        <taxon>Pseudomonadota</taxon>
        <taxon>Gammaproteobacteria</taxon>
        <taxon>Pseudomonadales</taxon>
        <taxon>Pseudomonadaceae</taxon>
        <taxon>Pseudomonas</taxon>
    </lineage>
</organism>
<evidence type="ECO:0000313" key="2">
    <source>
        <dbReference type="Proteomes" id="UP000325375"/>
    </source>
</evidence>
<reference evidence="1 2" key="1">
    <citation type="submission" date="2019-09" db="EMBL/GenBank/DDBJ databases">
        <authorList>
            <person name="Chandra G."/>
            <person name="Truman W A."/>
        </authorList>
    </citation>
    <scope>NUCLEOTIDE SEQUENCE [LARGE SCALE GENOMIC DNA]</scope>
    <source>
        <strain evidence="1">PS718</strain>
    </source>
</reference>
<dbReference type="EMBL" id="CABVHX010000056">
    <property type="protein sequence ID" value="VVO39044.1"/>
    <property type="molecule type" value="Genomic_DNA"/>
</dbReference>
<dbReference type="Proteomes" id="UP000325375">
    <property type="component" value="Unassembled WGS sequence"/>
</dbReference>
<gene>
    <name evidence="1" type="ORF">PS718_05629</name>
</gene>
<accession>A0A5E7FJF4</accession>
<evidence type="ECO:0000313" key="1">
    <source>
        <dbReference type="EMBL" id="VVO39044.1"/>
    </source>
</evidence>
<name>A0A5E7FJF4_PSEFL</name>